<keyword evidence="3" id="KW-1185">Reference proteome</keyword>
<gene>
    <name evidence="2" type="ORF">SAMN04488238_103338</name>
</gene>
<accession>A0A1H2WC92</accession>
<dbReference type="EMBL" id="FNOM01000003">
    <property type="protein sequence ID" value="SDW78293.1"/>
    <property type="molecule type" value="Genomic_DNA"/>
</dbReference>
<sequence>MSQTTADIGYNSRFGIEGETPGTYADVAEVISITPPGMTRGTQEATHLQSPDDHHEHIALLSDSEEASFTVNFVPSATDTLFAAFNAKTGKYQITYPNGVMLRFAGIVTGYTPPELTPEGKMEATVTVKPSGKPTLHAAE</sequence>
<dbReference type="Proteomes" id="UP000198539">
    <property type="component" value="Unassembled WGS sequence"/>
</dbReference>
<dbReference type="STRING" id="564137.SAMN04488238_103338"/>
<evidence type="ECO:0000259" key="1">
    <source>
        <dbReference type="Pfam" id="PF16461"/>
    </source>
</evidence>
<proteinExistence type="predicted"/>
<evidence type="ECO:0000313" key="2">
    <source>
        <dbReference type="EMBL" id="SDW78293.1"/>
    </source>
</evidence>
<reference evidence="2 3" key="1">
    <citation type="submission" date="2016-10" db="EMBL/GenBank/DDBJ databases">
        <authorList>
            <person name="de Groot N.N."/>
        </authorList>
    </citation>
    <scope>NUCLEOTIDE SEQUENCE [LARGE SCALE GENOMIC DNA]</scope>
    <source>
        <strain evidence="2 3">CGMCC 1.8894</strain>
    </source>
</reference>
<dbReference type="RefSeq" id="WP_092886897.1">
    <property type="nucleotide sequence ID" value="NZ_CP061498.1"/>
</dbReference>
<dbReference type="InterPro" id="IPR032494">
    <property type="entry name" value="Phage_TTP_N"/>
</dbReference>
<protein>
    <recommendedName>
        <fullName evidence="1">Lambda phage tail tube protein N-terminal domain-containing protein</fullName>
    </recommendedName>
</protein>
<name>A0A1H2WC92_9RHOB</name>
<dbReference type="OrthoDB" id="4206561at2"/>
<dbReference type="Gene3D" id="4.10.410.40">
    <property type="match status" value="1"/>
</dbReference>
<feature type="domain" description="Lambda phage tail tube protein N-terminal" evidence="1">
    <location>
        <begin position="22"/>
        <end position="136"/>
    </location>
</feature>
<dbReference type="Pfam" id="PF16461">
    <property type="entry name" value="Phage_TTP_12"/>
    <property type="match status" value="1"/>
</dbReference>
<organism evidence="2 3">
    <name type="scientific">Roseicitreum antarcticum</name>
    <dbReference type="NCBI Taxonomy" id="564137"/>
    <lineage>
        <taxon>Bacteria</taxon>
        <taxon>Pseudomonadati</taxon>
        <taxon>Pseudomonadota</taxon>
        <taxon>Alphaproteobacteria</taxon>
        <taxon>Rhodobacterales</taxon>
        <taxon>Paracoccaceae</taxon>
        <taxon>Roseicitreum</taxon>
    </lineage>
</organism>
<evidence type="ECO:0000313" key="3">
    <source>
        <dbReference type="Proteomes" id="UP000198539"/>
    </source>
</evidence>
<dbReference type="AlphaFoldDB" id="A0A1H2WC92"/>